<protein>
    <recommendedName>
        <fullName evidence="4">Lipoprotein</fullName>
    </recommendedName>
</protein>
<sequence>MRKLMIFILFLLVLAGCNLNQGPNNTTRNPTAEEVLRMDRNANIFMYKNTIYNAGIDWVNKLELSKDKEITEIIELREDGKEFKDGTANKLVVGTKIFSVKERNDILIAETKDGDIRFYKLVEG</sequence>
<comment type="caution">
    <text evidence="2">The sequence shown here is derived from an EMBL/GenBank/DDBJ whole genome shotgun (WGS) entry which is preliminary data.</text>
</comment>
<accession>A0A3N9P7Q1</accession>
<evidence type="ECO:0000313" key="3">
    <source>
        <dbReference type="Proteomes" id="UP000282529"/>
    </source>
</evidence>
<dbReference type="Proteomes" id="UP000282529">
    <property type="component" value="Unassembled WGS sequence"/>
</dbReference>
<dbReference type="AlphaFoldDB" id="A0A3N9P7Q1"/>
<dbReference type="RefSeq" id="WP_124694981.1">
    <property type="nucleotide sequence ID" value="NZ_JBHUFE010000030.1"/>
</dbReference>
<gene>
    <name evidence="2" type="ORF">EH198_07785</name>
</gene>
<keyword evidence="3" id="KW-1185">Reference proteome</keyword>
<dbReference type="OrthoDB" id="1909991at2"/>
<reference evidence="2 3" key="1">
    <citation type="submission" date="2018-11" db="EMBL/GenBank/DDBJ databases">
        <title>Genome sequence of strain 7197.</title>
        <authorList>
            <person name="Gao J."/>
            <person name="Sun J."/>
        </authorList>
    </citation>
    <scope>NUCLEOTIDE SEQUENCE [LARGE SCALE GENOMIC DNA]</scope>
    <source>
        <strain evidence="2 3">7197</strain>
    </source>
</reference>
<dbReference type="EMBL" id="RQPI01000003">
    <property type="protein sequence ID" value="RQW12248.1"/>
    <property type="molecule type" value="Genomic_DNA"/>
</dbReference>
<name>A0A3N9P7Q1_9BACL</name>
<evidence type="ECO:0008006" key="4">
    <source>
        <dbReference type="Google" id="ProtNLM"/>
    </source>
</evidence>
<dbReference type="PROSITE" id="PS51257">
    <property type="entry name" value="PROKAR_LIPOPROTEIN"/>
    <property type="match status" value="1"/>
</dbReference>
<feature type="chain" id="PRO_5017924746" description="Lipoprotein" evidence="1">
    <location>
        <begin position="22"/>
        <end position="124"/>
    </location>
</feature>
<keyword evidence="1" id="KW-0732">Signal</keyword>
<proteinExistence type="predicted"/>
<organism evidence="2 3">
    <name type="scientific">Paenibacillus rhizophilus</name>
    <dbReference type="NCBI Taxonomy" id="1850366"/>
    <lineage>
        <taxon>Bacteria</taxon>
        <taxon>Bacillati</taxon>
        <taxon>Bacillota</taxon>
        <taxon>Bacilli</taxon>
        <taxon>Bacillales</taxon>
        <taxon>Paenibacillaceae</taxon>
        <taxon>Paenibacillus</taxon>
    </lineage>
</organism>
<evidence type="ECO:0000256" key="1">
    <source>
        <dbReference type="SAM" id="SignalP"/>
    </source>
</evidence>
<evidence type="ECO:0000313" key="2">
    <source>
        <dbReference type="EMBL" id="RQW12248.1"/>
    </source>
</evidence>
<feature type="signal peptide" evidence="1">
    <location>
        <begin position="1"/>
        <end position="21"/>
    </location>
</feature>